<organism evidence="10 11">
    <name type="scientific">Malassezia furfur</name>
    <name type="common">Pityriasis versicolor infection agent</name>
    <name type="synonym">Pityrosporum furfur</name>
    <dbReference type="NCBI Taxonomy" id="55194"/>
    <lineage>
        <taxon>Eukaryota</taxon>
        <taxon>Fungi</taxon>
        <taxon>Dikarya</taxon>
        <taxon>Basidiomycota</taxon>
        <taxon>Ustilaginomycotina</taxon>
        <taxon>Malasseziomycetes</taxon>
        <taxon>Malasseziales</taxon>
        <taxon>Malasseziaceae</taxon>
        <taxon>Malassezia</taxon>
    </lineage>
</organism>
<keyword evidence="11" id="KW-1185">Reference proteome</keyword>
<evidence type="ECO:0000313" key="10">
    <source>
        <dbReference type="EMBL" id="WFD48427.1"/>
    </source>
</evidence>
<evidence type="ECO:0000256" key="3">
    <source>
        <dbReference type="ARBA" id="ARBA00014314"/>
    </source>
</evidence>
<dbReference type="PANTHER" id="PTHR13247:SF0">
    <property type="entry name" value="MITOCHONDRIAL FISSION 1 PROTEIN"/>
    <property type="match status" value="1"/>
</dbReference>
<dbReference type="Gene3D" id="1.25.40.10">
    <property type="entry name" value="Tetratricopeptide repeat domain"/>
    <property type="match status" value="1"/>
</dbReference>
<feature type="region of interest" description="Disordered" evidence="9">
    <location>
        <begin position="145"/>
        <end position="177"/>
    </location>
</feature>
<evidence type="ECO:0000256" key="7">
    <source>
        <dbReference type="ARBA" id="ARBA00023128"/>
    </source>
</evidence>
<sequence length="177" mass="20004">MTLPYVVDAQTSLSPAELQVLHDQYDTEAAAGHITTQTKFNYAWALIKSQDRQQMLQGVALLTGTPTRTPLTSDIYRTDPPRRRECLYYLSLGHYKLSNFDEAKRFNSTCTCSHPGLLLEREPNNLQAQSLNALIEKGIARGTCTPLTHRGIHRHGPPRRRSHRRGRPRHIAPPEGP</sequence>
<keyword evidence="5" id="KW-1000">Mitochondrion outer membrane</keyword>
<evidence type="ECO:0000256" key="9">
    <source>
        <dbReference type="SAM" id="MobiDB-lite"/>
    </source>
</evidence>
<dbReference type="Pfam" id="PF14853">
    <property type="entry name" value="Fis1_TPR_C"/>
    <property type="match status" value="1"/>
</dbReference>
<evidence type="ECO:0000256" key="1">
    <source>
        <dbReference type="ARBA" id="ARBA00004572"/>
    </source>
</evidence>
<dbReference type="PANTHER" id="PTHR13247">
    <property type="entry name" value="TETRATRICOPEPTIDE REPEAT PROTEIN 11 TPR REPEAT PROTEIN 11"/>
    <property type="match status" value="1"/>
</dbReference>
<comment type="subcellular location">
    <subcellularLocation>
        <location evidence="1">Mitochondrion outer membrane</location>
        <topology evidence="1">Single-pass membrane protein</topology>
    </subcellularLocation>
</comment>
<evidence type="ECO:0000256" key="6">
    <source>
        <dbReference type="ARBA" id="ARBA00022989"/>
    </source>
</evidence>
<feature type="compositionally biased region" description="Basic residues" evidence="9">
    <location>
        <begin position="150"/>
        <end position="170"/>
    </location>
</feature>
<keyword evidence="4" id="KW-0812">Transmembrane</keyword>
<dbReference type="InterPro" id="IPR033745">
    <property type="entry name" value="Fis1_cytosol"/>
</dbReference>
<gene>
    <name evidence="10" type="primary">FIS1</name>
    <name evidence="10" type="ORF">GLX27_003097</name>
</gene>
<dbReference type="InterPro" id="IPR028061">
    <property type="entry name" value="Fis1_TPR_C"/>
</dbReference>
<dbReference type="InterPro" id="IPR028058">
    <property type="entry name" value="Fis1_TPR_N"/>
</dbReference>
<dbReference type="CDD" id="cd12212">
    <property type="entry name" value="Fis1"/>
    <property type="match status" value="1"/>
</dbReference>
<name>A0ABY8ES63_MALFU</name>
<dbReference type="Pfam" id="PF14852">
    <property type="entry name" value="Fis1_TPR_N"/>
    <property type="match status" value="1"/>
</dbReference>
<dbReference type="InterPro" id="IPR016543">
    <property type="entry name" value="Fis1"/>
</dbReference>
<protein>
    <recommendedName>
        <fullName evidence="3">Mitochondrial fission 1 protein</fullName>
    </recommendedName>
</protein>
<evidence type="ECO:0000256" key="2">
    <source>
        <dbReference type="ARBA" id="ARBA00008937"/>
    </source>
</evidence>
<evidence type="ECO:0000313" key="11">
    <source>
        <dbReference type="Proteomes" id="UP000818624"/>
    </source>
</evidence>
<accession>A0ABY8ES63</accession>
<dbReference type="EMBL" id="CP046236">
    <property type="protein sequence ID" value="WFD48427.1"/>
    <property type="molecule type" value="Genomic_DNA"/>
</dbReference>
<proteinExistence type="inferred from homology"/>
<dbReference type="Proteomes" id="UP000818624">
    <property type="component" value="Chromosome 3"/>
</dbReference>
<dbReference type="SUPFAM" id="SSF48452">
    <property type="entry name" value="TPR-like"/>
    <property type="match status" value="1"/>
</dbReference>
<evidence type="ECO:0000256" key="8">
    <source>
        <dbReference type="ARBA" id="ARBA00023136"/>
    </source>
</evidence>
<evidence type="ECO:0000256" key="4">
    <source>
        <dbReference type="ARBA" id="ARBA00022692"/>
    </source>
</evidence>
<evidence type="ECO:0000256" key="5">
    <source>
        <dbReference type="ARBA" id="ARBA00022787"/>
    </source>
</evidence>
<keyword evidence="6" id="KW-1133">Transmembrane helix</keyword>
<reference evidence="10 11" key="1">
    <citation type="journal article" date="2020" name="Elife">
        <title>Loss of centromere function drives karyotype evolution in closely related Malassezia species.</title>
        <authorList>
            <person name="Sankaranarayanan S.R."/>
            <person name="Ianiri G."/>
            <person name="Coelho M.A."/>
            <person name="Reza M.H."/>
            <person name="Thimmappa B.C."/>
            <person name="Ganguly P."/>
            <person name="Vadnala R.N."/>
            <person name="Sun S."/>
            <person name="Siddharthan R."/>
            <person name="Tellgren-Roth C."/>
            <person name="Dawson T.L."/>
            <person name="Heitman J."/>
            <person name="Sanyal K."/>
        </authorList>
    </citation>
    <scope>NUCLEOTIDE SEQUENCE [LARGE SCALE GENOMIC DNA]</scope>
    <source>
        <strain evidence="10">CBS14141</strain>
    </source>
</reference>
<keyword evidence="8" id="KW-0472">Membrane</keyword>
<keyword evidence="7" id="KW-0496">Mitochondrion</keyword>
<comment type="similarity">
    <text evidence="2">Belongs to the FIS1 family.</text>
</comment>
<dbReference type="InterPro" id="IPR011990">
    <property type="entry name" value="TPR-like_helical_dom_sf"/>
</dbReference>